<evidence type="ECO:0000256" key="5">
    <source>
        <dbReference type="ARBA" id="ARBA00022490"/>
    </source>
</evidence>
<dbReference type="PROSITE" id="PS50143">
    <property type="entry name" value="BIR_REPEAT_2"/>
    <property type="match status" value="3"/>
</dbReference>
<evidence type="ECO:0000256" key="11">
    <source>
        <dbReference type="ARBA" id="ARBA00022771"/>
    </source>
</evidence>
<dbReference type="GO" id="GO:0043066">
    <property type="term" value="P:negative regulation of apoptotic process"/>
    <property type="evidence" value="ECO:0007669"/>
    <property type="project" value="TreeGrafter"/>
</dbReference>
<dbReference type="FunFam" id="1.10.1170.10:FF:000003">
    <property type="entry name" value="E3 ubiquitin-protein ligase XIAP"/>
    <property type="match status" value="1"/>
</dbReference>
<dbReference type="Gene3D" id="1.10.533.10">
    <property type="entry name" value="Death Domain, Fas"/>
    <property type="match status" value="1"/>
</dbReference>
<evidence type="ECO:0000256" key="14">
    <source>
        <dbReference type="ARBA" id="ARBA00044089"/>
    </source>
</evidence>
<dbReference type="SMART" id="SM00184">
    <property type="entry name" value="RING"/>
    <property type="match status" value="1"/>
</dbReference>
<dbReference type="OMA" id="CMDENIA"/>
<dbReference type="Ensembl" id="ENSOMET00000032589.1">
    <property type="protein sequence ID" value="ENSOMEP00000012146.1"/>
    <property type="gene ID" value="ENSOMEG00000013584.1"/>
</dbReference>
<dbReference type="PROSITE" id="PS01282">
    <property type="entry name" value="BIR_REPEAT_1"/>
    <property type="match status" value="1"/>
</dbReference>
<dbReference type="FunFam" id="1.10.1170.10:FF:000002">
    <property type="entry name" value="Baculoviral IAP repeat containing 7"/>
    <property type="match status" value="1"/>
</dbReference>
<reference evidence="21" key="1">
    <citation type="submission" date="2025-08" db="UniProtKB">
        <authorList>
            <consortium name="Ensembl"/>
        </authorList>
    </citation>
    <scope>IDENTIFICATION</scope>
</reference>
<keyword evidence="8" id="KW-0053">Apoptosis</keyword>
<keyword evidence="13" id="KW-0862">Zinc</keyword>
<keyword evidence="7" id="KW-0879">Wnt signaling pathway</keyword>
<evidence type="ECO:0000256" key="1">
    <source>
        <dbReference type="ARBA" id="ARBA00000900"/>
    </source>
</evidence>
<dbReference type="GO" id="GO:0061630">
    <property type="term" value="F:ubiquitin protein ligase activity"/>
    <property type="evidence" value="ECO:0007669"/>
    <property type="project" value="UniProtKB-EC"/>
</dbReference>
<dbReference type="GO" id="GO:0008270">
    <property type="term" value="F:zinc ion binding"/>
    <property type="evidence" value="ECO:0007669"/>
    <property type="project" value="UniProtKB-KW"/>
</dbReference>
<evidence type="ECO:0000256" key="16">
    <source>
        <dbReference type="ARBA" id="ARBA00044224"/>
    </source>
</evidence>
<dbReference type="FunFam" id="1.10.1170.10:FF:000018">
    <property type="entry name" value="X-linked inhibitor of apoptosis"/>
    <property type="match status" value="1"/>
</dbReference>
<dbReference type="FunFam" id="1.10.1170.10:FF:000027">
    <property type="entry name" value="Baculoviral IAP repeat-containing 7"/>
    <property type="match status" value="1"/>
</dbReference>
<evidence type="ECO:0000259" key="20">
    <source>
        <dbReference type="PROSITE" id="PS50089"/>
    </source>
</evidence>
<evidence type="ECO:0000256" key="15">
    <source>
        <dbReference type="ARBA" id="ARBA00044214"/>
    </source>
</evidence>
<dbReference type="GO" id="GO:0006915">
    <property type="term" value="P:apoptotic process"/>
    <property type="evidence" value="ECO:0007669"/>
    <property type="project" value="UniProtKB-KW"/>
</dbReference>
<dbReference type="GO" id="GO:0043027">
    <property type="term" value="F:cysteine-type endopeptidase inhibitor activity involved in apoptotic process"/>
    <property type="evidence" value="ECO:0007669"/>
    <property type="project" value="TreeGrafter"/>
</dbReference>
<accession>A0A3B3C2H9</accession>
<dbReference type="GO" id="GO:0016055">
    <property type="term" value="P:Wnt signaling pathway"/>
    <property type="evidence" value="ECO:0007669"/>
    <property type="project" value="UniProtKB-KW"/>
</dbReference>
<dbReference type="CDD" id="cd00022">
    <property type="entry name" value="BIR"/>
    <property type="match status" value="3"/>
</dbReference>
<dbReference type="EC" id="2.3.2.27" evidence="4"/>
<keyword evidence="12" id="KW-0833">Ubl conjugation pathway</keyword>
<dbReference type="Pfam" id="PF00653">
    <property type="entry name" value="BIR"/>
    <property type="match status" value="3"/>
</dbReference>
<name>A0A3B3C2H9_ORYME</name>
<evidence type="ECO:0000313" key="21">
    <source>
        <dbReference type="Ensembl" id="ENSOMEP00000012146.1"/>
    </source>
</evidence>
<dbReference type="InterPro" id="IPR001841">
    <property type="entry name" value="Znf_RING"/>
</dbReference>
<evidence type="ECO:0000256" key="2">
    <source>
        <dbReference type="ARBA" id="ARBA00004496"/>
    </source>
</evidence>
<comment type="similarity">
    <text evidence="3">Belongs to the IAP family.</text>
</comment>
<dbReference type="Pfam" id="PF13920">
    <property type="entry name" value="zf-C3HC4_3"/>
    <property type="match status" value="1"/>
</dbReference>
<keyword evidence="22" id="KW-1185">Reference proteome</keyword>
<keyword evidence="6" id="KW-0808">Transferase</keyword>
<evidence type="ECO:0000256" key="19">
    <source>
        <dbReference type="SAM" id="MobiDB-lite"/>
    </source>
</evidence>
<dbReference type="InterPro" id="IPR001370">
    <property type="entry name" value="BIR_rpt"/>
</dbReference>
<dbReference type="GO" id="GO:0005737">
    <property type="term" value="C:cytoplasm"/>
    <property type="evidence" value="ECO:0007669"/>
    <property type="project" value="UniProtKB-SubCell"/>
</dbReference>
<dbReference type="GO" id="GO:0005634">
    <property type="term" value="C:nucleus"/>
    <property type="evidence" value="ECO:0007669"/>
    <property type="project" value="TreeGrafter"/>
</dbReference>
<dbReference type="SMART" id="SM00238">
    <property type="entry name" value="BIR"/>
    <property type="match status" value="3"/>
</dbReference>
<evidence type="ECO:0000256" key="4">
    <source>
        <dbReference type="ARBA" id="ARBA00012483"/>
    </source>
</evidence>
<evidence type="ECO:0000256" key="3">
    <source>
        <dbReference type="ARBA" id="ARBA00006672"/>
    </source>
</evidence>
<dbReference type="InterPro" id="IPR050784">
    <property type="entry name" value="IAP"/>
</dbReference>
<dbReference type="Proteomes" id="UP000261560">
    <property type="component" value="Unplaced"/>
</dbReference>
<dbReference type="GO" id="GO:0051726">
    <property type="term" value="P:regulation of cell cycle"/>
    <property type="evidence" value="ECO:0007669"/>
    <property type="project" value="TreeGrafter"/>
</dbReference>
<evidence type="ECO:0000256" key="10">
    <source>
        <dbReference type="ARBA" id="ARBA00022737"/>
    </source>
</evidence>
<keyword evidence="10" id="KW-0677">Repeat</keyword>
<dbReference type="Gene3D" id="1.10.1170.10">
    <property type="entry name" value="Inhibitor Of Apoptosis Protein (2mihbC-IAP-1), Chain A"/>
    <property type="match status" value="4"/>
</dbReference>
<dbReference type="PANTHER" id="PTHR10044">
    <property type="entry name" value="INHIBITOR OF APOPTOSIS"/>
    <property type="match status" value="1"/>
</dbReference>
<dbReference type="GeneTree" id="ENSGT00940000166874"/>
<dbReference type="AlphaFoldDB" id="A0A3B3C2H9"/>
<evidence type="ECO:0000256" key="18">
    <source>
        <dbReference type="PROSITE-ProRule" id="PRU00175"/>
    </source>
</evidence>
<sequence length="433" mass="49459">MCDLSQDGNWESDSTTDYSQIKNRLKSFCNSSWSQKVSPERLALAGFFFTGDSDRVRCFSCQETVENWSQEDAPVDRHKEVSPSCMFLRCTHNNSFKSNPHMPLSNGSLNDETAAYMDYQLRTKAVVDETPYPRNQNMKSEEARLKTFSSWPSSAPVRPRDLAQAGFFYLGKDDRVQCFCCGGKLSGWEPGDSPWREHETHYSHCFYVLGHDVGNVPLPEDAGEDEETGSRQRHRKPSSNMENLEERLATFARVQHPIDHELLAQAGFYSKGEGDKVLCFKCGGGLTDWDSEDDPWEEHAKYYPGCSFLLSEKGQEFVNKIQLQGPKHTKEVTGINPPHWLQNPLLQLHFSSFCRNWIKEPFVAHVKYFYENPLEELEKLRREKRCKICLDKSVGIVFIPCGHLASCKECSDKLDQCPICCATIAQKIQTFIA</sequence>
<comment type="subcellular location">
    <subcellularLocation>
        <location evidence="2">Cytoplasm</location>
    </subcellularLocation>
</comment>
<evidence type="ECO:0000256" key="7">
    <source>
        <dbReference type="ARBA" id="ARBA00022687"/>
    </source>
</evidence>
<proteinExistence type="inferred from homology"/>
<organism evidence="21 22">
    <name type="scientific">Oryzias melastigma</name>
    <name type="common">Marine medaka</name>
    <dbReference type="NCBI Taxonomy" id="30732"/>
    <lineage>
        <taxon>Eukaryota</taxon>
        <taxon>Metazoa</taxon>
        <taxon>Chordata</taxon>
        <taxon>Craniata</taxon>
        <taxon>Vertebrata</taxon>
        <taxon>Euteleostomi</taxon>
        <taxon>Actinopterygii</taxon>
        <taxon>Neopterygii</taxon>
        <taxon>Teleostei</taxon>
        <taxon>Neoteleostei</taxon>
        <taxon>Acanthomorphata</taxon>
        <taxon>Ovalentaria</taxon>
        <taxon>Atherinomorphae</taxon>
        <taxon>Beloniformes</taxon>
        <taxon>Adrianichthyidae</taxon>
        <taxon>Oryziinae</taxon>
        <taxon>Oryzias</taxon>
    </lineage>
</organism>
<evidence type="ECO:0000256" key="8">
    <source>
        <dbReference type="ARBA" id="ARBA00022703"/>
    </source>
</evidence>
<evidence type="ECO:0000256" key="6">
    <source>
        <dbReference type="ARBA" id="ARBA00022679"/>
    </source>
</evidence>
<evidence type="ECO:0000256" key="13">
    <source>
        <dbReference type="ARBA" id="ARBA00022833"/>
    </source>
</evidence>
<dbReference type="GO" id="GO:0090263">
    <property type="term" value="P:positive regulation of canonical Wnt signaling pathway"/>
    <property type="evidence" value="ECO:0007669"/>
    <property type="project" value="TreeGrafter"/>
</dbReference>
<evidence type="ECO:0000256" key="9">
    <source>
        <dbReference type="ARBA" id="ARBA00022723"/>
    </source>
</evidence>
<protein>
    <recommendedName>
        <fullName evidence="14">E3 ubiquitin-protein ligase XIAP</fullName>
        <ecNumber evidence="4">2.3.2.27</ecNumber>
    </recommendedName>
    <alternativeName>
        <fullName evidence="15">Baculoviral IAP repeat-containing protein 4</fullName>
    </alternativeName>
    <alternativeName>
        <fullName evidence="17">RING-type E3 ubiquitin transferase XIAP</fullName>
    </alternativeName>
    <alternativeName>
        <fullName evidence="16">X-linked inhibitor of apoptosis protein</fullName>
    </alternativeName>
</protein>
<feature type="domain" description="RING-type" evidence="20">
    <location>
        <begin position="386"/>
        <end position="420"/>
    </location>
</feature>
<dbReference type="InterPro" id="IPR011029">
    <property type="entry name" value="DEATH-like_dom_sf"/>
</dbReference>
<reference evidence="21" key="2">
    <citation type="submission" date="2025-09" db="UniProtKB">
        <authorList>
            <consortium name="Ensembl"/>
        </authorList>
    </citation>
    <scope>IDENTIFICATION</scope>
</reference>
<keyword evidence="11 18" id="KW-0863">Zinc-finger</keyword>
<dbReference type="PROSITE" id="PS50089">
    <property type="entry name" value="ZF_RING_2"/>
    <property type="match status" value="1"/>
</dbReference>
<dbReference type="GO" id="GO:0031398">
    <property type="term" value="P:positive regulation of protein ubiquitination"/>
    <property type="evidence" value="ECO:0007669"/>
    <property type="project" value="TreeGrafter"/>
</dbReference>
<evidence type="ECO:0000256" key="17">
    <source>
        <dbReference type="ARBA" id="ARBA00044244"/>
    </source>
</evidence>
<keyword evidence="5" id="KW-0963">Cytoplasm</keyword>
<feature type="region of interest" description="Disordered" evidence="19">
    <location>
        <begin position="217"/>
        <end position="242"/>
    </location>
</feature>
<comment type="catalytic activity">
    <reaction evidence="1">
        <text>S-ubiquitinyl-[E2 ubiquitin-conjugating enzyme]-L-cysteine + [acceptor protein]-L-lysine = [E2 ubiquitin-conjugating enzyme]-L-cysteine + N(6)-ubiquitinyl-[acceptor protein]-L-lysine.</text>
        <dbReference type="EC" id="2.3.2.27"/>
    </reaction>
</comment>
<dbReference type="PANTHER" id="PTHR10044:SF115">
    <property type="entry name" value="E3 UBIQUITIN-PROTEIN LIGASE XIAP"/>
    <property type="match status" value="1"/>
</dbReference>
<dbReference type="SUPFAM" id="SSF57924">
    <property type="entry name" value="Inhibitor of apoptosis (IAP) repeat"/>
    <property type="match status" value="3"/>
</dbReference>
<dbReference type="PaxDb" id="30732-ENSOMEP00000012146"/>
<keyword evidence="9" id="KW-0479">Metal-binding</keyword>
<dbReference type="STRING" id="30732.ENSOMEP00000012146"/>
<evidence type="ECO:0000313" key="22">
    <source>
        <dbReference type="Proteomes" id="UP000261560"/>
    </source>
</evidence>
<evidence type="ECO:0000256" key="12">
    <source>
        <dbReference type="ARBA" id="ARBA00022786"/>
    </source>
</evidence>